<protein>
    <submittedName>
        <fullName evidence="5">GntR family transcriptional regulator</fullName>
    </submittedName>
</protein>
<comment type="caution">
    <text evidence="5">The sequence shown here is derived from an EMBL/GenBank/DDBJ whole genome shotgun (WGS) entry which is preliminary data.</text>
</comment>
<dbReference type="InterPro" id="IPR036390">
    <property type="entry name" value="WH_DNA-bd_sf"/>
</dbReference>
<evidence type="ECO:0000259" key="4">
    <source>
        <dbReference type="PROSITE" id="PS50949"/>
    </source>
</evidence>
<dbReference type="PANTHER" id="PTHR43537">
    <property type="entry name" value="TRANSCRIPTIONAL REGULATOR, GNTR FAMILY"/>
    <property type="match status" value="1"/>
</dbReference>
<dbReference type="SUPFAM" id="SSF48008">
    <property type="entry name" value="GntR ligand-binding domain-like"/>
    <property type="match status" value="1"/>
</dbReference>
<dbReference type="SMART" id="SM00345">
    <property type="entry name" value="HTH_GNTR"/>
    <property type="match status" value="1"/>
</dbReference>
<dbReference type="Pfam" id="PF07729">
    <property type="entry name" value="FCD"/>
    <property type="match status" value="1"/>
</dbReference>
<dbReference type="EMBL" id="BAAAZN010000006">
    <property type="protein sequence ID" value="GAA3546455.1"/>
    <property type="molecule type" value="Genomic_DNA"/>
</dbReference>
<dbReference type="Pfam" id="PF00392">
    <property type="entry name" value="GntR"/>
    <property type="match status" value="1"/>
</dbReference>
<keyword evidence="2" id="KW-0238">DNA-binding</keyword>
<reference evidence="6" key="1">
    <citation type="journal article" date="2019" name="Int. J. Syst. Evol. Microbiol.">
        <title>The Global Catalogue of Microorganisms (GCM) 10K type strain sequencing project: providing services to taxonomists for standard genome sequencing and annotation.</title>
        <authorList>
            <consortium name="The Broad Institute Genomics Platform"/>
            <consortium name="The Broad Institute Genome Sequencing Center for Infectious Disease"/>
            <person name="Wu L."/>
            <person name="Ma J."/>
        </authorList>
    </citation>
    <scope>NUCLEOTIDE SEQUENCE [LARGE SCALE GENOMIC DNA]</scope>
    <source>
        <strain evidence="6">JCM 16898</strain>
    </source>
</reference>
<dbReference type="Gene3D" id="1.10.10.10">
    <property type="entry name" value="Winged helix-like DNA-binding domain superfamily/Winged helix DNA-binding domain"/>
    <property type="match status" value="1"/>
</dbReference>
<dbReference type="RefSeq" id="WP_344860501.1">
    <property type="nucleotide sequence ID" value="NZ_BAAAZN010000006.1"/>
</dbReference>
<sequence>MVKSEERTRPGGVYERLRADILGGRLVPGQRLKFPELSRFYRTSVGAAREALTRLVGEGLVQSQPHQGYRVVPLSHEDLADLTYARVEVESRVLYLSVLNGDMHWESQAVAAHHLLDRTPYFSEDDTAHPTDAWAAAHTAFHRALLAGCPNRRLLATALGLREEAALYLQWSVSFGQEPDRDVAAEHRALLDAATAREAERAAELLRDHIAHTAQLVIRGASDEPNTVEAGRRS</sequence>
<dbReference type="InterPro" id="IPR000524">
    <property type="entry name" value="Tscrpt_reg_HTH_GntR"/>
</dbReference>
<dbReference type="SUPFAM" id="SSF46785">
    <property type="entry name" value="Winged helix' DNA-binding domain"/>
    <property type="match status" value="1"/>
</dbReference>
<name>A0ABP6W8V5_9PSEU</name>
<evidence type="ECO:0000313" key="6">
    <source>
        <dbReference type="Proteomes" id="UP001500689"/>
    </source>
</evidence>
<dbReference type="SMART" id="SM00895">
    <property type="entry name" value="FCD"/>
    <property type="match status" value="1"/>
</dbReference>
<dbReference type="PROSITE" id="PS50949">
    <property type="entry name" value="HTH_GNTR"/>
    <property type="match status" value="1"/>
</dbReference>
<dbReference type="InterPro" id="IPR011711">
    <property type="entry name" value="GntR_C"/>
</dbReference>
<keyword evidence="3" id="KW-0804">Transcription</keyword>
<accession>A0ABP6W8V5</accession>
<feature type="domain" description="HTH gntR-type" evidence="4">
    <location>
        <begin position="7"/>
        <end position="74"/>
    </location>
</feature>
<evidence type="ECO:0000256" key="1">
    <source>
        <dbReference type="ARBA" id="ARBA00023015"/>
    </source>
</evidence>
<dbReference type="InterPro" id="IPR008920">
    <property type="entry name" value="TF_FadR/GntR_C"/>
</dbReference>
<dbReference type="CDD" id="cd07377">
    <property type="entry name" value="WHTH_GntR"/>
    <property type="match status" value="1"/>
</dbReference>
<gene>
    <name evidence="5" type="ORF">GCM10022222_32610</name>
</gene>
<keyword evidence="1" id="KW-0805">Transcription regulation</keyword>
<keyword evidence="6" id="KW-1185">Reference proteome</keyword>
<dbReference type="Proteomes" id="UP001500689">
    <property type="component" value="Unassembled WGS sequence"/>
</dbReference>
<evidence type="ECO:0000313" key="5">
    <source>
        <dbReference type="EMBL" id="GAA3546455.1"/>
    </source>
</evidence>
<dbReference type="InterPro" id="IPR036388">
    <property type="entry name" value="WH-like_DNA-bd_sf"/>
</dbReference>
<evidence type="ECO:0000256" key="3">
    <source>
        <dbReference type="ARBA" id="ARBA00023163"/>
    </source>
</evidence>
<evidence type="ECO:0000256" key="2">
    <source>
        <dbReference type="ARBA" id="ARBA00023125"/>
    </source>
</evidence>
<proteinExistence type="predicted"/>
<organism evidence="5 6">
    <name type="scientific">Amycolatopsis ultiminotia</name>
    <dbReference type="NCBI Taxonomy" id="543629"/>
    <lineage>
        <taxon>Bacteria</taxon>
        <taxon>Bacillati</taxon>
        <taxon>Actinomycetota</taxon>
        <taxon>Actinomycetes</taxon>
        <taxon>Pseudonocardiales</taxon>
        <taxon>Pseudonocardiaceae</taxon>
        <taxon>Amycolatopsis</taxon>
    </lineage>
</organism>
<dbReference type="PANTHER" id="PTHR43537:SF20">
    <property type="entry name" value="HTH-TYPE TRANSCRIPTIONAL REPRESSOR GLAR"/>
    <property type="match status" value="1"/>
</dbReference>
<dbReference type="Gene3D" id="1.20.120.530">
    <property type="entry name" value="GntR ligand-binding domain-like"/>
    <property type="match status" value="1"/>
</dbReference>